<reference evidence="14" key="2">
    <citation type="submission" date="2021-04" db="EMBL/GenBank/DDBJ databases">
        <authorList>
            <person name="Gilroy R."/>
        </authorList>
    </citation>
    <scope>NUCLEOTIDE SEQUENCE</scope>
    <source>
        <strain evidence="14">ChiSxjej5B17-1746</strain>
    </source>
</reference>
<sequence>MSERHTAYVCMGSNMGDSEGHLAQAREKLASLPGWCVEAASPVYLTEPQNVREQPWFANQVLKITCPGHMTAPAFLDMLLDVEKRLGRVRDQATASDPAVRFGPRPIDLDLLLFDEERWDTPHLALPHPRMLERAFVLVPLRDIEPDLILSDGRTPGEVLRFLAHAVEGKRIRQ</sequence>
<dbReference type="Pfam" id="PF01288">
    <property type="entry name" value="HPPK"/>
    <property type="match status" value="1"/>
</dbReference>
<dbReference type="PROSITE" id="PS00794">
    <property type="entry name" value="HPPK"/>
    <property type="match status" value="1"/>
</dbReference>
<dbReference type="EMBL" id="DXGI01000401">
    <property type="protein sequence ID" value="HIW79607.1"/>
    <property type="molecule type" value="Genomic_DNA"/>
</dbReference>
<evidence type="ECO:0000256" key="6">
    <source>
        <dbReference type="ARBA" id="ARBA00022741"/>
    </source>
</evidence>
<dbReference type="Proteomes" id="UP000824264">
    <property type="component" value="Unassembled WGS sequence"/>
</dbReference>
<dbReference type="GO" id="GO:0016301">
    <property type="term" value="F:kinase activity"/>
    <property type="evidence" value="ECO:0007669"/>
    <property type="project" value="UniProtKB-KW"/>
</dbReference>
<gene>
    <name evidence="14" type="primary">folK</name>
    <name evidence="14" type="ORF">H9874_10770</name>
</gene>
<comment type="pathway">
    <text evidence="1">Cofactor biosynthesis; tetrahydrofolate biosynthesis; 2-amino-4-hydroxy-6-hydroxymethyl-7,8-dihydropteridine diphosphate from 7,8-dihydroneopterin triphosphate: step 4/4.</text>
</comment>
<dbReference type="SUPFAM" id="SSF55083">
    <property type="entry name" value="6-hydroxymethyl-7,8-dihydropterin pyrophosphokinase, HPPK"/>
    <property type="match status" value="1"/>
</dbReference>
<accession>A0A9D1R242</accession>
<dbReference type="EC" id="2.7.6.3" evidence="3"/>
<comment type="similarity">
    <text evidence="2">Belongs to the HPPK family.</text>
</comment>
<evidence type="ECO:0000256" key="11">
    <source>
        <dbReference type="ARBA" id="ARBA00029766"/>
    </source>
</evidence>
<dbReference type="AlphaFoldDB" id="A0A9D1R242"/>
<evidence type="ECO:0000256" key="10">
    <source>
        <dbReference type="ARBA" id="ARBA00029409"/>
    </source>
</evidence>
<dbReference type="PANTHER" id="PTHR43071:SF1">
    <property type="entry name" value="2-AMINO-4-HYDROXY-6-HYDROXYMETHYLDIHYDROPTERIDINE PYROPHOSPHOKINASE"/>
    <property type="match status" value="1"/>
</dbReference>
<dbReference type="GO" id="GO:0003848">
    <property type="term" value="F:2-amino-4-hydroxy-6-hydroxymethyldihydropteridine diphosphokinase activity"/>
    <property type="evidence" value="ECO:0007669"/>
    <property type="project" value="UniProtKB-EC"/>
</dbReference>
<reference evidence="14" key="1">
    <citation type="journal article" date="2021" name="PeerJ">
        <title>Extensive microbial diversity within the chicken gut microbiome revealed by metagenomics and culture.</title>
        <authorList>
            <person name="Gilroy R."/>
            <person name="Ravi A."/>
            <person name="Getino M."/>
            <person name="Pursley I."/>
            <person name="Horton D.L."/>
            <person name="Alikhan N.F."/>
            <person name="Baker D."/>
            <person name="Gharbi K."/>
            <person name="Hall N."/>
            <person name="Watson M."/>
            <person name="Adriaenssens E.M."/>
            <person name="Foster-Nyarko E."/>
            <person name="Jarju S."/>
            <person name="Secka A."/>
            <person name="Antonio M."/>
            <person name="Oren A."/>
            <person name="Chaudhuri R.R."/>
            <person name="La Ragione R."/>
            <person name="Hildebrand F."/>
            <person name="Pallen M.J."/>
        </authorList>
    </citation>
    <scope>NUCLEOTIDE SEQUENCE</scope>
    <source>
        <strain evidence="14">ChiSxjej5B17-1746</strain>
    </source>
</reference>
<dbReference type="GO" id="GO:0046656">
    <property type="term" value="P:folic acid biosynthetic process"/>
    <property type="evidence" value="ECO:0007669"/>
    <property type="project" value="UniProtKB-KW"/>
</dbReference>
<evidence type="ECO:0000313" key="15">
    <source>
        <dbReference type="Proteomes" id="UP000824264"/>
    </source>
</evidence>
<organism evidence="14 15">
    <name type="scientific">Candidatus Bilophila faecipullorum</name>
    <dbReference type="NCBI Taxonomy" id="2838482"/>
    <lineage>
        <taxon>Bacteria</taxon>
        <taxon>Pseudomonadati</taxon>
        <taxon>Thermodesulfobacteriota</taxon>
        <taxon>Desulfovibrionia</taxon>
        <taxon>Desulfovibrionales</taxon>
        <taxon>Desulfovibrionaceae</taxon>
        <taxon>Bilophila</taxon>
    </lineage>
</organism>
<dbReference type="InterPro" id="IPR035907">
    <property type="entry name" value="Hppk_sf"/>
</dbReference>
<dbReference type="CDD" id="cd00483">
    <property type="entry name" value="HPPK"/>
    <property type="match status" value="1"/>
</dbReference>
<name>A0A9D1R242_9BACT</name>
<evidence type="ECO:0000256" key="5">
    <source>
        <dbReference type="ARBA" id="ARBA00022679"/>
    </source>
</evidence>
<dbReference type="NCBIfam" id="TIGR01498">
    <property type="entry name" value="folK"/>
    <property type="match status" value="1"/>
</dbReference>
<evidence type="ECO:0000256" key="12">
    <source>
        <dbReference type="ARBA" id="ARBA00033413"/>
    </source>
</evidence>
<dbReference type="Gene3D" id="3.30.70.560">
    <property type="entry name" value="7,8-Dihydro-6-hydroxymethylpterin-pyrophosphokinase HPPK"/>
    <property type="match status" value="1"/>
</dbReference>
<evidence type="ECO:0000256" key="9">
    <source>
        <dbReference type="ARBA" id="ARBA00022909"/>
    </source>
</evidence>
<dbReference type="InterPro" id="IPR000550">
    <property type="entry name" value="Hppk"/>
</dbReference>
<evidence type="ECO:0000259" key="13">
    <source>
        <dbReference type="PROSITE" id="PS00794"/>
    </source>
</evidence>
<keyword evidence="5 14" id="KW-0808">Transferase</keyword>
<evidence type="ECO:0000256" key="3">
    <source>
        <dbReference type="ARBA" id="ARBA00013253"/>
    </source>
</evidence>
<keyword evidence="8" id="KW-0067">ATP-binding</keyword>
<evidence type="ECO:0000256" key="7">
    <source>
        <dbReference type="ARBA" id="ARBA00022777"/>
    </source>
</evidence>
<comment type="function">
    <text evidence="10">Catalyzes the transfer of pyrophosphate from adenosine triphosphate (ATP) to 6-hydroxymethyl-7,8-dihydropterin, an enzymatic step in folate biosynthesis pathway.</text>
</comment>
<protein>
    <recommendedName>
        <fullName evidence="4">2-amino-4-hydroxy-6-hydroxymethyldihydropteridine pyrophosphokinase</fullName>
        <ecNumber evidence="3">2.7.6.3</ecNumber>
    </recommendedName>
    <alternativeName>
        <fullName evidence="11">6-hydroxymethyl-7,8-dihydropterin pyrophosphokinase</fullName>
    </alternativeName>
    <alternativeName>
        <fullName evidence="12">7,8-dihydro-6-hydroxymethylpterin-pyrophosphokinase</fullName>
    </alternativeName>
</protein>
<feature type="domain" description="7,8-dihydro-6-hydroxymethylpterin-pyrophosphokinase" evidence="13">
    <location>
        <begin position="101"/>
        <end position="112"/>
    </location>
</feature>
<evidence type="ECO:0000256" key="8">
    <source>
        <dbReference type="ARBA" id="ARBA00022840"/>
    </source>
</evidence>
<keyword evidence="6" id="KW-0547">Nucleotide-binding</keyword>
<dbReference type="PANTHER" id="PTHR43071">
    <property type="entry name" value="2-AMINO-4-HYDROXY-6-HYDROXYMETHYLDIHYDROPTERIDINE PYROPHOSPHOKINASE"/>
    <property type="match status" value="1"/>
</dbReference>
<evidence type="ECO:0000256" key="4">
    <source>
        <dbReference type="ARBA" id="ARBA00016218"/>
    </source>
</evidence>
<keyword evidence="9" id="KW-0289">Folate biosynthesis</keyword>
<evidence type="ECO:0000256" key="2">
    <source>
        <dbReference type="ARBA" id="ARBA00005810"/>
    </source>
</evidence>
<comment type="caution">
    <text evidence="14">The sequence shown here is derived from an EMBL/GenBank/DDBJ whole genome shotgun (WGS) entry which is preliminary data.</text>
</comment>
<keyword evidence="7" id="KW-0418">Kinase</keyword>
<proteinExistence type="inferred from homology"/>
<evidence type="ECO:0000313" key="14">
    <source>
        <dbReference type="EMBL" id="HIW79607.1"/>
    </source>
</evidence>
<evidence type="ECO:0000256" key="1">
    <source>
        <dbReference type="ARBA" id="ARBA00005051"/>
    </source>
</evidence>
<dbReference type="GO" id="GO:0005524">
    <property type="term" value="F:ATP binding"/>
    <property type="evidence" value="ECO:0007669"/>
    <property type="project" value="UniProtKB-KW"/>
</dbReference>